<proteinExistence type="inferred from homology"/>
<dbReference type="CDD" id="cd04278">
    <property type="entry name" value="ZnMc_MMP"/>
    <property type="match status" value="1"/>
</dbReference>
<dbReference type="Gene3D" id="2.110.10.10">
    <property type="entry name" value="Hemopexin-like domain"/>
    <property type="match status" value="1"/>
</dbReference>
<dbReference type="InterPro" id="IPR036365">
    <property type="entry name" value="PGBD-like_sf"/>
</dbReference>
<feature type="repeat" description="Hemopexin" evidence="11">
    <location>
        <begin position="411"/>
        <end position="456"/>
    </location>
</feature>
<keyword evidence="9" id="KW-0482">Metalloprotease</keyword>
<comment type="similarity">
    <text evidence="3">Belongs to the peptidase M10A family.</text>
</comment>
<dbReference type="CDD" id="cd00094">
    <property type="entry name" value="HX"/>
    <property type="match status" value="1"/>
</dbReference>
<feature type="compositionally biased region" description="Low complexity" evidence="12">
    <location>
        <begin position="340"/>
        <end position="357"/>
    </location>
</feature>
<dbReference type="InterPro" id="IPR001818">
    <property type="entry name" value="Pept_M10_metallopeptidase"/>
</dbReference>
<dbReference type="SUPFAM" id="SSF55486">
    <property type="entry name" value="Metalloproteases ('zincins'), catalytic domain"/>
    <property type="match status" value="1"/>
</dbReference>
<keyword evidence="16" id="KW-1185">Reference proteome</keyword>
<accession>A0ABP0EWQ3</accession>
<evidence type="ECO:0000259" key="14">
    <source>
        <dbReference type="SMART" id="SM00235"/>
    </source>
</evidence>
<feature type="domain" description="Peptidase metallopeptidase" evidence="14">
    <location>
        <begin position="140"/>
        <end position="303"/>
    </location>
</feature>
<feature type="repeat" description="Hemopexin" evidence="11">
    <location>
        <begin position="503"/>
        <end position="553"/>
    </location>
</feature>
<keyword evidence="7" id="KW-0378">Hydrolase</keyword>
<dbReference type="PRINTS" id="PR00138">
    <property type="entry name" value="MATRIXIN"/>
</dbReference>
<evidence type="ECO:0000256" key="5">
    <source>
        <dbReference type="ARBA" id="ARBA00022723"/>
    </source>
</evidence>
<keyword evidence="13" id="KW-0472">Membrane</keyword>
<evidence type="ECO:0000256" key="12">
    <source>
        <dbReference type="SAM" id="MobiDB-lite"/>
    </source>
</evidence>
<feature type="region of interest" description="Disordered" evidence="12">
    <location>
        <begin position="340"/>
        <end position="360"/>
    </location>
</feature>
<reference evidence="15 16" key="1">
    <citation type="submission" date="2024-02" db="EMBL/GenBank/DDBJ databases">
        <authorList>
            <person name="Daric V."/>
            <person name="Darras S."/>
        </authorList>
    </citation>
    <scope>NUCLEOTIDE SEQUENCE [LARGE SCALE GENOMIC DNA]</scope>
</reference>
<evidence type="ECO:0000313" key="15">
    <source>
        <dbReference type="EMBL" id="CAK8671876.1"/>
    </source>
</evidence>
<evidence type="ECO:0000256" key="4">
    <source>
        <dbReference type="ARBA" id="ARBA00022670"/>
    </source>
</evidence>
<keyword evidence="6" id="KW-0677">Repeat</keyword>
<feature type="repeat" description="Hemopexin" evidence="11">
    <location>
        <begin position="457"/>
        <end position="502"/>
    </location>
</feature>
<dbReference type="InterPro" id="IPR006026">
    <property type="entry name" value="Peptidase_Metallo"/>
</dbReference>
<evidence type="ECO:0000256" key="1">
    <source>
        <dbReference type="ARBA" id="ARBA00001913"/>
    </source>
</evidence>
<evidence type="ECO:0000256" key="13">
    <source>
        <dbReference type="SAM" id="Phobius"/>
    </source>
</evidence>
<keyword evidence="13" id="KW-1133">Transmembrane helix</keyword>
<dbReference type="Proteomes" id="UP001642483">
    <property type="component" value="Unassembled WGS sequence"/>
</dbReference>
<dbReference type="InterPro" id="IPR018487">
    <property type="entry name" value="Hemopexin-like_repeat"/>
</dbReference>
<dbReference type="InterPro" id="IPR024079">
    <property type="entry name" value="MetalloPept_cat_dom_sf"/>
</dbReference>
<keyword evidence="10" id="KW-0865">Zymogen</keyword>
<dbReference type="InterPro" id="IPR002477">
    <property type="entry name" value="Peptidoglycan-bd-like"/>
</dbReference>
<dbReference type="SUPFAM" id="SSF47090">
    <property type="entry name" value="PGBD-like"/>
    <property type="match status" value="1"/>
</dbReference>
<dbReference type="InterPro" id="IPR033739">
    <property type="entry name" value="M10A_MMP"/>
</dbReference>
<comment type="cofactor">
    <cofactor evidence="2">
        <name>Zn(2+)</name>
        <dbReference type="ChEBI" id="CHEBI:29105"/>
    </cofactor>
</comment>
<dbReference type="Pfam" id="PF00413">
    <property type="entry name" value="Peptidase_M10"/>
    <property type="match status" value="1"/>
</dbReference>
<dbReference type="PANTHER" id="PTHR10201">
    <property type="entry name" value="MATRIX METALLOPROTEINASE"/>
    <property type="match status" value="1"/>
</dbReference>
<feature type="repeat" description="Hemopexin" evidence="11">
    <location>
        <begin position="366"/>
        <end position="410"/>
    </location>
</feature>
<dbReference type="SMART" id="SM00120">
    <property type="entry name" value="HX"/>
    <property type="match status" value="4"/>
</dbReference>
<sequence>MNIMNPKFSICTRLISTFVLLLLYVQLAISFHLKLKNDISEDANNDVHARAKRAADIAFGKTYLTKYGYAPPENLVSAGGVARQTSMREAIMEMQAFMGLEKTGELDEATLAVMRKSRCANSDKGAIEVNFKRKKRYVTVGQKWQKRYITYSINNVTPKLGKKLTHEAIDQAFAVWSKHIPIEFDKVSPSDKPDIVTFFADGYHDDNTAFDGPGGYLAHAYYPGPGIGGDTHFDSSEPWTLHKPPYEGNDLFLVAVHELGHALGLGHSPDQTAIMAPIYQYHNTENFVLPQDDINGIQNIYGVRYSRPEKPIKPTSTTPPTSTLSTTSTKFYPFRTKWPSRTKVPPTSRPTPRTTTKPPLPEVCKLKKFDAVSYLRRELYIFSGKYMWRRRLHDDKVQGPYKITSFWPQLKDGVTAVYENPATNRIVFFKDYQYWEYDGTTLLPGSPRHVRFLGLQNDHVGAAVWWERNGKTYFFQNENYWRFSGDKVESDYPKRIDVWKGVPANVDAAFSGVSRDGRNHTYFVKGNRYWTFHNYDIRVVSGPQSFRRDWLGCGSVGDDFDKDDASDEYNSTSVGAIVGVCVVAVILIIAAVMYIVRRRQTAEKQNPRTVAIASPTVPYAQGYSKGLPPHTTGGKTMCVTAAQQKLRRFHFSLQPRV</sequence>
<organism evidence="15 16">
    <name type="scientific">Clavelina lepadiformis</name>
    <name type="common">Light-bulb sea squirt</name>
    <name type="synonym">Ascidia lepadiformis</name>
    <dbReference type="NCBI Taxonomy" id="159417"/>
    <lineage>
        <taxon>Eukaryota</taxon>
        <taxon>Metazoa</taxon>
        <taxon>Chordata</taxon>
        <taxon>Tunicata</taxon>
        <taxon>Ascidiacea</taxon>
        <taxon>Aplousobranchia</taxon>
        <taxon>Clavelinidae</taxon>
        <taxon>Clavelina</taxon>
    </lineage>
</organism>
<keyword evidence="13" id="KW-0812">Transmembrane</keyword>
<dbReference type="PROSITE" id="PS51642">
    <property type="entry name" value="HEMOPEXIN_2"/>
    <property type="match status" value="4"/>
</dbReference>
<evidence type="ECO:0000256" key="11">
    <source>
        <dbReference type="PROSITE-ProRule" id="PRU01011"/>
    </source>
</evidence>
<evidence type="ECO:0000256" key="9">
    <source>
        <dbReference type="ARBA" id="ARBA00023049"/>
    </source>
</evidence>
<comment type="caution">
    <text evidence="15">The sequence shown here is derived from an EMBL/GenBank/DDBJ whole genome shotgun (WGS) entry which is preliminary data.</text>
</comment>
<keyword evidence="5" id="KW-0479">Metal-binding</keyword>
<dbReference type="Pfam" id="PF01471">
    <property type="entry name" value="PG_binding_1"/>
    <property type="match status" value="1"/>
</dbReference>
<dbReference type="SUPFAM" id="SSF50923">
    <property type="entry name" value="Hemopexin-like domain"/>
    <property type="match status" value="1"/>
</dbReference>
<dbReference type="Gene3D" id="3.40.390.10">
    <property type="entry name" value="Collagenase (Catalytic Domain)"/>
    <property type="match status" value="1"/>
</dbReference>
<comment type="cofactor">
    <cofactor evidence="1">
        <name>Ca(2+)</name>
        <dbReference type="ChEBI" id="CHEBI:29108"/>
    </cofactor>
</comment>
<evidence type="ECO:0000313" key="16">
    <source>
        <dbReference type="Proteomes" id="UP001642483"/>
    </source>
</evidence>
<evidence type="ECO:0000256" key="2">
    <source>
        <dbReference type="ARBA" id="ARBA00001947"/>
    </source>
</evidence>
<name>A0ABP0EWQ3_CLALP</name>
<evidence type="ECO:0000256" key="6">
    <source>
        <dbReference type="ARBA" id="ARBA00022737"/>
    </source>
</evidence>
<evidence type="ECO:0000256" key="3">
    <source>
        <dbReference type="ARBA" id="ARBA00010370"/>
    </source>
</evidence>
<dbReference type="EMBL" id="CAWYQH010000001">
    <property type="protein sequence ID" value="CAK8671876.1"/>
    <property type="molecule type" value="Genomic_DNA"/>
</dbReference>
<evidence type="ECO:0000256" key="7">
    <source>
        <dbReference type="ARBA" id="ARBA00022801"/>
    </source>
</evidence>
<feature type="transmembrane region" description="Helical" evidence="13">
    <location>
        <begin position="574"/>
        <end position="596"/>
    </location>
</feature>
<protein>
    <recommendedName>
        <fullName evidence="14">Peptidase metallopeptidase domain-containing protein</fullName>
    </recommendedName>
</protein>
<keyword evidence="8" id="KW-0862">Zinc</keyword>
<dbReference type="PANTHER" id="PTHR10201:SF331">
    <property type="entry name" value="MATRIX METALLOPROTEINASE-14-LIKE ISOFORM X1"/>
    <property type="match status" value="1"/>
</dbReference>
<evidence type="ECO:0000256" key="8">
    <source>
        <dbReference type="ARBA" id="ARBA00022833"/>
    </source>
</evidence>
<dbReference type="InterPro" id="IPR036375">
    <property type="entry name" value="Hemopexin-like_dom_sf"/>
</dbReference>
<gene>
    <name evidence="15" type="ORF">CVLEPA_LOCUS907</name>
</gene>
<dbReference type="Pfam" id="PF00045">
    <property type="entry name" value="Hemopexin"/>
    <property type="match status" value="4"/>
</dbReference>
<dbReference type="InterPro" id="IPR000585">
    <property type="entry name" value="Hemopexin-like_dom"/>
</dbReference>
<keyword evidence="4" id="KW-0645">Protease</keyword>
<dbReference type="SMART" id="SM00235">
    <property type="entry name" value="ZnMc"/>
    <property type="match status" value="1"/>
</dbReference>
<evidence type="ECO:0000256" key="10">
    <source>
        <dbReference type="ARBA" id="ARBA00023145"/>
    </source>
</evidence>
<dbReference type="InterPro" id="IPR021190">
    <property type="entry name" value="Pept_M10A"/>
</dbReference>